<name>A0A7S4NRR1_GUITH</name>
<proteinExistence type="predicted"/>
<dbReference type="Pfam" id="PF00588">
    <property type="entry name" value="SpoU_methylase"/>
    <property type="match status" value="1"/>
</dbReference>
<evidence type="ECO:0000259" key="3">
    <source>
        <dbReference type="Pfam" id="PF00588"/>
    </source>
</evidence>
<dbReference type="AlphaFoldDB" id="A0A7S4NRR1"/>
<dbReference type="InterPro" id="IPR045330">
    <property type="entry name" value="TRM3/TARBP1"/>
</dbReference>
<reference evidence="4" key="1">
    <citation type="submission" date="2021-01" db="EMBL/GenBank/DDBJ databases">
        <authorList>
            <person name="Corre E."/>
            <person name="Pelletier E."/>
            <person name="Niang G."/>
            <person name="Scheremetjew M."/>
            <person name="Finn R."/>
            <person name="Kale V."/>
            <person name="Holt S."/>
            <person name="Cochrane G."/>
            <person name="Meng A."/>
            <person name="Brown T."/>
            <person name="Cohen L."/>
        </authorList>
    </citation>
    <scope>NUCLEOTIDE SEQUENCE</scope>
    <source>
        <strain evidence="4">CCMP 2712</strain>
    </source>
</reference>
<dbReference type="InterPro" id="IPR001537">
    <property type="entry name" value="SpoU_MeTrfase"/>
</dbReference>
<dbReference type="CDD" id="cd18091">
    <property type="entry name" value="SpoU-like_TRM3-like"/>
    <property type="match status" value="1"/>
</dbReference>
<dbReference type="InterPro" id="IPR029028">
    <property type="entry name" value="Alpha/beta_knot_MTases"/>
</dbReference>
<keyword evidence="2" id="KW-0808">Transferase</keyword>
<dbReference type="PANTHER" id="PTHR12029">
    <property type="entry name" value="RNA METHYLTRANSFERASE"/>
    <property type="match status" value="1"/>
</dbReference>
<dbReference type="InterPro" id="IPR029026">
    <property type="entry name" value="tRNA_m1G_MTases_N"/>
</dbReference>
<keyword evidence="1" id="KW-0489">Methyltransferase</keyword>
<feature type="domain" description="tRNA/rRNA methyltransferase SpoU type" evidence="3">
    <location>
        <begin position="358"/>
        <end position="500"/>
    </location>
</feature>
<dbReference type="GO" id="GO:0003723">
    <property type="term" value="F:RNA binding"/>
    <property type="evidence" value="ECO:0007669"/>
    <property type="project" value="InterPro"/>
</dbReference>
<dbReference type="PANTHER" id="PTHR12029:SF11">
    <property type="entry name" value="METHYLTRANSFERASE TARBP1-RELATED"/>
    <property type="match status" value="1"/>
</dbReference>
<organism evidence="4">
    <name type="scientific">Guillardia theta</name>
    <name type="common">Cryptophyte</name>
    <name type="synonym">Cryptomonas phi</name>
    <dbReference type="NCBI Taxonomy" id="55529"/>
    <lineage>
        <taxon>Eukaryota</taxon>
        <taxon>Cryptophyceae</taxon>
        <taxon>Pyrenomonadales</taxon>
        <taxon>Geminigeraceae</taxon>
        <taxon>Guillardia</taxon>
    </lineage>
</organism>
<dbReference type="GO" id="GO:0030488">
    <property type="term" value="P:tRNA methylation"/>
    <property type="evidence" value="ECO:0007669"/>
    <property type="project" value="InterPro"/>
</dbReference>
<accession>A0A7S4NRR1</accession>
<evidence type="ECO:0000313" key="4">
    <source>
        <dbReference type="EMBL" id="CAE2305802.1"/>
    </source>
</evidence>
<evidence type="ECO:0000256" key="1">
    <source>
        <dbReference type="ARBA" id="ARBA00022603"/>
    </source>
</evidence>
<dbReference type="SUPFAM" id="SSF75217">
    <property type="entry name" value="alpha/beta knot"/>
    <property type="match status" value="1"/>
</dbReference>
<dbReference type="GO" id="GO:0016423">
    <property type="term" value="F:tRNA (guanine) methyltransferase activity"/>
    <property type="evidence" value="ECO:0007669"/>
    <property type="project" value="InterPro"/>
</dbReference>
<dbReference type="InterPro" id="IPR044748">
    <property type="entry name" value="Trm3/TARBP1_C"/>
</dbReference>
<dbReference type="Gene3D" id="3.40.1280.10">
    <property type="match status" value="1"/>
</dbReference>
<evidence type="ECO:0000256" key="2">
    <source>
        <dbReference type="ARBA" id="ARBA00022679"/>
    </source>
</evidence>
<sequence>MSRLPPASAHAGLAKVVEELLGNNRLPELDVASYLPFSAPHRLKCRLWQAVTVLVPLLTPAEAERTAGMLVECLRKDERKSVRYYMELSMFCCMCRQPSLLATLLLPLLREFNADVPLASSLMIISNFAIRSYIDTAAVRGGAEGAEREEVESSLLLLRGEEIEETIVELVRHLLPWCSHHTHHIRVLACLALKRFRSSTSAVSLRKGEELLAEATMLFMQENEETSRMLSHIDRLFFSQLDVSVLASHDTVFTPVIGDGEALGEKIPDGLVQAIEREMGEYHRAMKAAKEEPERDLMVSNEEEGDVASNWMQRKYQPELDIAGRAGGQRGKQHAGEEAAGVTEGFGERKWRRRTCELVVVASLIEKMPNLAGLARTCEIFQTQALVVHDKKKMLNDQLFKQVAVSSEKWMNFQEVKDEELPAYLRRMRGEGWSIIGLEQASDSIALHKFEFPDKAILLLGKEKEGIPQPLLHLLDFCLEIPQLGMIRSLNVHVSAACTLWQWNQQFLLD</sequence>
<protein>
    <recommendedName>
        <fullName evidence="3">tRNA/rRNA methyltransferase SpoU type domain-containing protein</fullName>
    </recommendedName>
</protein>
<gene>
    <name evidence="4" type="ORF">GTHE00462_LOCUS18528</name>
</gene>
<dbReference type="EMBL" id="HBKN01023633">
    <property type="protein sequence ID" value="CAE2305802.1"/>
    <property type="molecule type" value="Transcribed_RNA"/>
</dbReference>